<evidence type="ECO:0000259" key="2">
    <source>
        <dbReference type="SMART" id="SM00244"/>
    </source>
</evidence>
<dbReference type="EMBL" id="LODT01000034">
    <property type="protein sequence ID" value="KYQ91862.1"/>
    <property type="molecule type" value="Genomic_DNA"/>
</dbReference>
<organism evidence="3 4">
    <name type="scientific">Tieghemostelium lacteum</name>
    <name type="common">Slime mold</name>
    <name type="synonym">Dictyostelium lacteum</name>
    <dbReference type="NCBI Taxonomy" id="361077"/>
    <lineage>
        <taxon>Eukaryota</taxon>
        <taxon>Amoebozoa</taxon>
        <taxon>Evosea</taxon>
        <taxon>Eumycetozoa</taxon>
        <taxon>Dictyostelia</taxon>
        <taxon>Dictyosteliales</taxon>
        <taxon>Raperosteliaceae</taxon>
        <taxon>Tieghemostelium</taxon>
    </lineage>
</organism>
<dbReference type="STRING" id="361077.A0A151ZD29"/>
<dbReference type="SUPFAM" id="SSF117892">
    <property type="entry name" value="Band 7/SPFH domain"/>
    <property type="match status" value="1"/>
</dbReference>
<evidence type="ECO:0000313" key="3">
    <source>
        <dbReference type="EMBL" id="KYQ91862.1"/>
    </source>
</evidence>
<dbReference type="Pfam" id="PF01145">
    <property type="entry name" value="Band_7"/>
    <property type="match status" value="1"/>
</dbReference>
<sequence>MNSSKRILSTGTQYLLKNGVSGKSLTSIISNGYGGYIVPKRNFFTVLNQYERGVTFTLGKLTSVKEPGFRMLIPLLQTMEVVDMRTFSFPLEKQEIITRDNISLKVDAIVYYRVKDPERAVCQVSNHDQIIKELAQIKIRELLSQNTLDEVLHNRDKFSVEIFEGIKETAESWGVTVERISLKDIKFEEGMIRAMAKKAEAERLREAKIINAKSEAETSQQLLEAALTLEKSPLAIKLRELDTISQIAKEPSKSFIFIPTDMFSSLNSIINSKQQSNNNNNQQ</sequence>
<comment type="caution">
    <text evidence="3">The sequence shown here is derived from an EMBL/GenBank/DDBJ whole genome shotgun (WGS) entry which is preliminary data.</text>
</comment>
<dbReference type="Gene3D" id="6.10.250.2090">
    <property type="match status" value="1"/>
</dbReference>
<comment type="similarity">
    <text evidence="1">Belongs to the band 7/mec-2 family.</text>
</comment>
<dbReference type="AlphaFoldDB" id="A0A151ZD29"/>
<dbReference type="OMA" id="IQQMVRV"/>
<dbReference type="FunCoup" id="A0A151ZD29">
    <property type="interactions" value="10"/>
</dbReference>
<dbReference type="PRINTS" id="PR00721">
    <property type="entry name" value="STOMATIN"/>
</dbReference>
<dbReference type="Gene3D" id="3.30.479.30">
    <property type="entry name" value="Band 7 domain"/>
    <property type="match status" value="1"/>
</dbReference>
<dbReference type="GO" id="GO:0098552">
    <property type="term" value="C:side of membrane"/>
    <property type="evidence" value="ECO:0007669"/>
    <property type="project" value="UniProtKB-ARBA"/>
</dbReference>
<protein>
    <recommendedName>
        <fullName evidence="2">Band 7 domain-containing protein</fullName>
    </recommendedName>
</protein>
<dbReference type="Proteomes" id="UP000076078">
    <property type="component" value="Unassembled WGS sequence"/>
</dbReference>
<proteinExistence type="inferred from homology"/>
<gene>
    <name evidence="3" type="ORF">DLAC_07673</name>
</gene>
<dbReference type="PANTHER" id="PTHR10264:SF19">
    <property type="entry name" value="AT06885P-RELATED"/>
    <property type="match status" value="1"/>
</dbReference>
<dbReference type="SMART" id="SM00244">
    <property type="entry name" value="PHB"/>
    <property type="match status" value="1"/>
</dbReference>
<dbReference type="PANTHER" id="PTHR10264">
    <property type="entry name" value="BAND 7 PROTEIN-RELATED"/>
    <property type="match status" value="1"/>
</dbReference>
<evidence type="ECO:0000313" key="4">
    <source>
        <dbReference type="Proteomes" id="UP000076078"/>
    </source>
</evidence>
<feature type="domain" description="Band 7" evidence="2">
    <location>
        <begin position="42"/>
        <end position="199"/>
    </location>
</feature>
<dbReference type="FunFam" id="3.30.479.30:FF:000004">
    <property type="entry name" value="Putative membrane protease family, stomatin"/>
    <property type="match status" value="1"/>
</dbReference>
<dbReference type="InterPro" id="IPR036013">
    <property type="entry name" value="Band_7/SPFH_dom_sf"/>
</dbReference>
<dbReference type="InterPro" id="IPR001107">
    <property type="entry name" value="Band_7"/>
</dbReference>
<dbReference type="OrthoDB" id="2105077at2759"/>
<dbReference type="GO" id="GO:0005886">
    <property type="term" value="C:plasma membrane"/>
    <property type="evidence" value="ECO:0007669"/>
    <property type="project" value="InterPro"/>
</dbReference>
<keyword evidence="4" id="KW-1185">Reference proteome</keyword>
<accession>A0A151ZD29</accession>
<evidence type="ECO:0000256" key="1">
    <source>
        <dbReference type="ARBA" id="ARBA00008164"/>
    </source>
</evidence>
<reference evidence="3 4" key="1">
    <citation type="submission" date="2015-12" db="EMBL/GenBank/DDBJ databases">
        <title>Dictyostelia acquired genes for synthesis and detection of signals that induce cell-type specialization by lateral gene transfer from prokaryotes.</title>
        <authorList>
            <person name="Gloeckner G."/>
            <person name="Schaap P."/>
        </authorList>
    </citation>
    <scope>NUCLEOTIDE SEQUENCE [LARGE SCALE GENOMIC DNA]</scope>
    <source>
        <strain evidence="3 4">TK</strain>
    </source>
</reference>
<dbReference type="InterPro" id="IPR001972">
    <property type="entry name" value="Stomatin_HflK_fam"/>
</dbReference>
<dbReference type="InParanoid" id="A0A151ZD29"/>
<name>A0A151ZD29_TIELA</name>
<dbReference type="InterPro" id="IPR043202">
    <property type="entry name" value="Band-7_stomatin-like"/>
</dbReference>